<reference evidence="20" key="1">
    <citation type="submission" date="2025-08" db="UniProtKB">
        <authorList>
            <consortium name="RefSeq"/>
        </authorList>
    </citation>
    <scope>IDENTIFICATION</scope>
</reference>
<sequence length="384" mass="43180">MGVKGMDQRECLALLYGRGTAESVARGLLKVWVRWDGHAAFSCCEFFPEFQMAGFLGGMVQVFWVLLTLFTVSTGEGWPMVLKHSVDATYEEQGPNPGYHMELSIFYVVYFVVFPFFFVNIFEALIIINFQEQGDKVISECSLEKNERACIDFAISAKPLTWYMPQDKQSFQYKALTFVVSPPFKYFIIAMIALNTVVLMMKFYDAPYEYAVMLKGLNAVFTSMFSMECVLKIIAFGVLNYFRDAWNVFDFVTVLGSITDILVTEIAEQTLKVGFLYESFLGSTPGQDREREVWGNGRLREGGSEMDLEPRAGVRLGHPRRGLGDRVVTPQSCRAHASVRTSPQLRAAPGGCSCQIPPALLSAPHVQAKQALAPLGRKEYQTPW</sequence>
<evidence type="ECO:0000256" key="16">
    <source>
        <dbReference type="ARBA" id="ARBA00036634"/>
    </source>
</evidence>
<evidence type="ECO:0000256" key="14">
    <source>
        <dbReference type="ARBA" id="ARBA00023180"/>
    </source>
</evidence>
<dbReference type="GO" id="GO:0005891">
    <property type="term" value="C:voltage-gated calcium channel complex"/>
    <property type="evidence" value="ECO:0007669"/>
    <property type="project" value="TreeGrafter"/>
</dbReference>
<dbReference type="InterPro" id="IPR005821">
    <property type="entry name" value="Ion_trans_dom"/>
</dbReference>
<keyword evidence="9" id="KW-0851">Voltage-gated channel</keyword>
<keyword evidence="11" id="KW-0406">Ion transport</keyword>
<evidence type="ECO:0000256" key="15">
    <source>
        <dbReference type="ARBA" id="ARBA00023303"/>
    </source>
</evidence>
<keyword evidence="4" id="KW-0109">Calcium transport</keyword>
<accession>A0A9B0M2P7</accession>
<keyword evidence="8" id="KW-0106">Calcium</keyword>
<dbReference type="Pfam" id="PF00520">
    <property type="entry name" value="Ion_trans"/>
    <property type="match status" value="2"/>
</dbReference>
<evidence type="ECO:0000256" key="13">
    <source>
        <dbReference type="ARBA" id="ARBA00023157"/>
    </source>
</evidence>
<evidence type="ECO:0000256" key="12">
    <source>
        <dbReference type="ARBA" id="ARBA00023136"/>
    </source>
</evidence>
<dbReference type="SUPFAM" id="SSF81324">
    <property type="entry name" value="Voltage-gated potassium channels"/>
    <property type="match status" value="1"/>
</dbReference>
<keyword evidence="7" id="KW-0677">Repeat</keyword>
<dbReference type="GO" id="GO:0045202">
    <property type="term" value="C:synapse"/>
    <property type="evidence" value="ECO:0007669"/>
    <property type="project" value="GOC"/>
</dbReference>
<evidence type="ECO:0000256" key="8">
    <source>
        <dbReference type="ARBA" id="ARBA00022837"/>
    </source>
</evidence>
<dbReference type="GO" id="GO:0098703">
    <property type="term" value="P:calcium ion import across plasma membrane"/>
    <property type="evidence" value="ECO:0007669"/>
    <property type="project" value="TreeGrafter"/>
</dbReference>
<gene>
    <name evidence="20" type="primary">LOC101378221</name>
</gene>
<feature type="transmembrane region" description="Helical" evidence="17">
    <location>
        <begin position="184"/>
        <end position="204"/>
    </location>
</feature>
<feature type="transmembrane region" description="Helical" evidence="17">
    <location>
        <begin position="52"/>
        <end position="72"/>
    </location>
</feature>
<evidence type="ECO:0000256" key="6">
    <source>
        <dbReference type="ARBA" id="ARBA00022692"/>
    </source>
</evidence>
<evidence type="ECO:0000256" key="17">
    <source>
        <dbReference type="SAM" id="Phobius"/>
    </source>
</evidence>
<feature type="transmembrane region" description="Helical" evidence="17">
    <location>
        <begin position="105"/>
        <end position="128"/>
    </location>
</feature>
<keyword evidence="14" id="KW-0325">Glycoprotein</keyword>
<dbReference type="Gene3D" id="1.20.120.350">
    <property type="entry name" value="Voltage-gated potassium channels. Chain C"/>
    <property type="match status" value="1"/>
</dbReference>
<keyword evidence="6 17" id="KW-0812">Transmembrane</keyword>
<name>A0A9B0M2P7_ODORO</name>
<keyword evidence="5" id="KW-0107">Calcium channel</keyword>
<dbReference type="InterPro" id="IPR027359">
    <property type="entry name" value="Volt_channel_dom_sf"/>
</dbReference>
<protein>
    <submittedName>
        <fullName evidence="20">Voltage-dependent N-type calcium channel subunit alpha-1B-like</fullName>
    </submittedName>
</protein>
<evidence type="ECO:0000313" key="19">
    <source>
        <dbReference type="Proteomes" id="UP000245340"/>
    </source>
</evidence>
<evidence type="ECO:0000256" key="3">
    <source>
        <dbReference type="ARBA" id="ARBA00022553"/>
    </source>
</evidence>
<evidence type="ECO:0000256" key="2">
    <source>
        <dbReference type="ARBA" id="ARBA00022448"/>
    </source>
</evidence>
<dbReference type="GO" id="GO:0043025">
    <property type="term" value="C:neuronal cell body"/>
    <property type="evidence" value="ECO:0007669"/>
    <property type="project" value="TreeGrafter"/>
</dbReference>
<dbReference type="PANTHER" id="PTHR45628:SF6">
    <property type="entry name" value="VOLTAGE-DEPENDENT N-TYPE CALCIUM CHANNEL SUBUNIT ALPHA-1B"/>
    <property type="match status" value="1"/>
</dbReference>
<evidence type="ECO:0000256" key="4">
    <source>
        <dbReference type="ARBA" id="ARBA00022568"/>
    </source>
</evidence>
<dbReference type="GO" id="GO:0007268">
    <property type="term" value="P:chemical synaptic transmission"/>
    <property type="evidence" value="ECO:0007669"/>
    <property type="project" value="TreeGrafter"/>
</dbReference>
<comment type="catalytic activity">
    <reaction evidence="16">
        <text>Ca(2+)(in) = Ca(2+)(out)</text>
        <dbReference type="Rhea" id="RHEA:29671"/>
        <dbReference type="ChEBI" id="CHEBI:29108"/>
    </reaction>
</comment>
<dbReference type="InterPro" id="IPR050599">
    <property type="entry name" value="VDCC_alpha-1_subunit"/>
</dbReference>
<keyword evidence="3" id="KW-0597">Phosphoprotein</keyword>
<dbReference type="PANTHER" id="PTHR45628">
    <property type="entry name" value="VOLTAGE-DEPENDENT CALCIUM CHANNEL TYPE A SUBUNIT ALPHA-1"/>
    <property type="match status" value="1"/>
</dbReference>
<keyword evidence="10 17" id="KW-1133">Transmembrane helix</keyword>
<comment type="subcellular location">
    <subcellularLocation>
        <location evidence="1">Membrane</location>
        <topology evidence="1">Multi-pass membrane protein</topology>
    </subcellularLocation>
</comment>
<feature type="domain" description="Ion transport" evidence="18">
    <location>
        <begin position="61"/>
        <end position="135"/>
    </location>
</feature>
<organism evidence="19 20">
    <name type="scientific">Odobenus rosmarus divergens</name>
    <name type="common">Pacific walrus</name>
    <dbReference type="NCBI Taxonomy" id="9708"/>
    <lineage>
        <taxon>Eukaryota</taxon>
        <taxon>Metazoa</taxon>
        <taxon>Chordata</taxon>
        <taxon>Craniata</taxon>
        <taxon>Vertebrata</taxon>
        <taxon>Euteleostomi</taxon>
        <taxon>Mammalia</taxon>
        <taxon>Eutheria</taxon>
        <taxon>Laurasiatheria</taxon>
        <taxon>Carnivora</taxon>
        <taxon>Caniformia</taxon>
        <taxon>Pinnipedia</taxon>
        <taxon>Odobenidae</taxon>
        <taxon>Odobenus</taxon>
    </lineage>
</organism>
<evidence type="ECO:0000256" key="11">
    <source>
        <dbReference type="ARBA" id="ARBA00023065"/>
    </source>
</evidence>
<evidence type="ECO:0000256" key="5">
    <source>
        <dbReference type="ARBA" id="ARBA00022673"/>
    </source>
</evidence>
<evidence type="ECO:0000256" key="9">
    <source>
        <dbReference type="ARBA" id="ARBA00022882"/>
    </source>
</evidence>
<keyword evidence="13" id="KW-1015">Disulfide bond</keyword>
<dbReference type="AlphaFoldDB" id="A0A9B0M2P7"/>
<evidence type="ECO:0000259" key="18">
    <source>
        <dbReference type="Pfam" id="PF00520"/>
    </source>
</evidence>
<evidence type="ECO:0000256" key="1">
    <source>
        <dbReference type="ARBA" id="ARBA00004141"/>
    </source>
</evidence>
<feature type="transmembrane region" description="Helical" evidence="17">
    <location>
        <begin position="224"/>
        <end position="242"/>
    </location>
</feature>
<dbReference type="Proteomes" id="UP000245340">
    <property type="component" value="Unplaced"/>
</dbReference>
<proteinExistence type="predicted"/>
<keyword evidence="19" id="KW-1185">Reference proteome</keyword>
<dbReference type="RefSeq" id="XP_004413680.1">
    <property type="nucleotide sequence ID" value="XM_004413623.1"/>
</dbReference>
<feature type="domain" description="Ion transport" evidence="18">
    <location>
        <begin position="182"/>
        <end position="266"/>
    </location>
</feature>
<keyword evidence="12 17" id="KW-0472">Membrane</keyword>
<keyword evidence="15" id="KW-0407">Ion channel</keyword>
<dbReference type="GO" id="GO:0008331">
    <property type="term" value="F:high voltage-gated calcium channel activity"/>
    <property type="evidence" value="ECO:0007669"/>
    <property type="project" value="TreeGrafter"/>
</dbReference>
<evidence type="ECO:0000256" key="7">
    <source>
        <dbReference type="ARBA" id="ARBA00022737"/>
    </source>
</evidence>
<evidence type="ECO:0000256" key="10">
    <source>
        <dbReference type="ARBA" id="ARBA00022989"/>
    </source>
</evidence>
<evidence type="ECO:0000313" key="20">
    <source>
        <dbReference type="RefSeq" id="XP_004413680.1"/>
    </source>
</evidence>
<keyword evidence="2" id="KW-0813">Transport</keyword>
<dbReference type="Gene3D" id="1.10.287.70">
    <property type="match status" value="1"/>
</dbReference>